<dbReference type="Proteomes" id="UP000291933">
    <property type="component" value="Unassembled WGS sequence"/>
</dbReference>
<feature type="domain" description="Nucleotidyl transferase" evidence="1">
    <location>
        <begin position="4"/>
        <end position="281"/>
    </location>
</feature>
<dbReference type="PANTHER" id="PTHR46390">
    <property type="entry name" value="MANNOSE-1-PHOSPHATE GUANYLYLTRANSFERASE"/>
    <property type="match status" value="1"/>
</dbReference>
<protein>
    <submittedName>
        <fullName evidence="3">Mannose-1-phosphate guanylyltransferase</fullName>
    </submittedName>
</protein>
<evidence type="ECO:0000259" key="2">
    <source>
        <dbReference type="Pfam" id="PF22640"/>
    </source>
</evidence>
<gene>
    <name evidence="3" type="ORF">ET996_05820</name>
</gene>
<dbReference type="InterPro" id="IPR005835">
    <property type="entry name" value="NTP_transferase_dom"/>
</dbReference>
<dbReference type="PANTHER" id="PTHR46390:SF1">
    <property type="entry name" value="MANNOSE-1-PHOSPHATE GUANYLYLTRANSFERASE"/>
    <property type="match status" value="1"/>
</dbReference>
<dbReference type="InterPro" id="IPR054566">
    <property type="entry name" value="ManC/GMP-like_b-helix"/>
</dbReference>
<dbReference type="InterPro" id="IPR029044">
    <property type="entry name" value="Nucleotide-diphossugar_trans"/>
</dbReference>
<evidence type="ECO:0000313" key="4">
    <source>
        <dbReference type="Proteomes" id="UP000291933"/>
    </source>
</evidence>
<dbReference type="OrthoDB" id="9806359at2"/>
<feature type="domain" description="MannoseP isomerase/GMP-like beta-helix" evidence="2">
    <location>
        <begin position="298"/>
        <end position="349"/>
    </location>
</feature>
<accession>A0A4Q9KLD3</accession>
<proteinExistence type="predicted"/>
<dbReference type="CDD" id="cd02509">
    <property type="entry name" value="GDP-M1P_Guanylyltransferase"/>
    <property type="match status" value="1"/>
</dbReference>
<keyword evidence="3" id="KW-0808">Transferase</keyword>
<reference evidence="3 4" key="1">
    <citation type="submission" date="2019-01" db="EMBL/GenBank/DDBJ databases">
        <title>Lactibacter flavus gen. nov., sp. nov., a novel bacterium of the family Propionibacteriaceae isolated from raw milk and dairy products.</title>
        <authorList>
            <person name="Huptas C."/>
            <person name="Wenning M."/>
            <person name="Breitenwieser F."/>
            <person name="Doll E."/>
            <person name="Von Neubeck M."/>
            <person name="Busse H.-J."/>
            <person name="Scherer S."/>
        </authorList>
    </citation>
    <scope>NUCLEOTIDE SEQUENCE [LARGE SCALE GENOMIC DNA]</scope>
    <source>
        <strain evidence="3 4">DSM 22130</strain>
    </source>
</reference>
<organism evidence="3 4">
    <name type="scientific">Propioniciclava tarda</name>
    <dbReference type="NCBI Taxonomy" id="433330"/>
    <lineage>
        <taxon>Bacteria</taxon>
        <taxon>Bacillati</taxon>
        <taxon>Actinomycetota</taxon>
        <taxon>Actinomycetes</taxon>
        <taxon>Propionibacteriales</taxon>
        <taxon>Propionibacteriaceae</taxon>
        <taxon>Propioniciclava</taxon>
    </lineage>
</organism>
<comment type="caution">
    <text evidence="3">The sequence shown here is derived from an EMBL/GenBank/DDBJ whole genome shotgun (WGS) entry which is preliminary data.</text>
</comment>
<dbReference type="Pfam" id="PF00483">
    <property type="entry name" value="NTP_transferase"/>
    <property type="match status" value="1"/>
</dbReference>
<dbReference type="InterPro" id="IPR049577">
    <property type="entry name" value="GMPP_N"/>
</dbReference>
<keyword evidence="4" id="KW-1185">Reference proteome</keyword>
<evidence type="ECO:0000313" key="3">
    <source>
        <dbReference type="EMBL" id="TBT95326.1"/>
    </source>
</evidence>
<dbReference type="RefSeq" id="WP_131171622.1">
    <property type="nucleotide sequence ID" value="NZ_FXTL01000008.1"/>
</dbReference>
<dbReference type="Gene3D" id="3.90.550.10">
    <property type="entry name" value="Spore Coat Polysaccharide Biosynthesis Protein SpsA, Chain A"/>
    <property type="match status" value="1"/>
</dbReference>
<keyword evidence="3" id="KW-0548">Nucleotidyltransferase</keyword>
<sequence>MRYVVIMAGGSGTRLWPLSRKGTPKQLLKLISGQSLLQLAYERASRVVPPERIVVVTGEAYLDAVARELPALPAENLLGEPEGRDSLNACAWPAAVLLRRDPDAVIAQLTADHVIEPVDAFAGALDQAFTIAESSPDVLVTLGVVPTSAHTGYGYLQRGEPLADHPGACAVANFKEKPPLATAAMYVTSGDYWWNAGMFVWRASTFLEQLRLLEPTTYADIMTLADHPGRLAEIFPTLTKISVDYAILEPVAHGKASARVVAVPLGVDWRDVGGFASLGELLPSDSDDNASNALIQTLDATNNIVLDHSGSGQLIALLGVSDLVIVQTPDAILVATKDQAEKVKALVAKIAESAPDYA</sequence>
<name>A0A4Q9KLD3_PROTD</name>
<evidence type="ECO:0000259" key="1">
    <source>
        <dbReference type="Pfam" id="PF00483"/>
    </source>
</evidence>
<dbReference type="SUPFAM" id="SSF53448">
    <property type="entry name" value="Nucleotide-diphospho-sugar transferases"/>
    <property type="match status" value="1"/>
</dbReference>
<dbReference type="Pfam" id="PF22640">
    <property type="entry name" value="ManC_GMP_beta-helix"/>
    <property type="match status" value="1"/>
</dbReference>
<dbReference type="EMBL" id="SDMR01000005">
    <property type="protein sequence ID" value="TBT95326.1"/>
    <property type="molecule type" value="Genomic_DNA"/>
</dbReference>
<dbReference type="InterPro" id="IPR051161">
    <property type="entry name" value="Mannose-6P_isomerase_type2"/>
</dbReference>
<dbReference type="GO" id="GO:0004475">
    <property type="term" value="F:mannose-1-phosphate guanylyltransferase (GTP) activity"/>
    <property type="evidence" value="ECO:0007669"/>
    <property type="project" value="InterPro"/>
</dbReference>
<dbReference type="AlphaFoldDB" id="A0A4Q9KLD3"/>
<dbReference type="SUPFAM" id="SSF159283">
    <property type="entry name" value="Guanosine diphospho-D-mannose pyrophosphorylase/mannose-6-phosphate isomerase linker domain"/>
    <property type="match status" value="1"/>
</dbReference>
<dbReference type="GO" id="GO:0009298">
    <property type="term" value="P:GDP-mannose biosynthetic process"/>
    <property type="evidence" value="ECO:0007669"/>
    <property type="project" value="TreeGrafter"/>
</dbReference>